<dbReference type="AlphaFoldDB" id="A0A8J7F0D9"/>
<dbReference type="RefSeq" id="WP_193920701.1">
    <property type="nucleotide sequence ID" value="NZ_JADEWL010000037.1"/>
</dbReference>
<dbReference type="EMBL" id="JADEWL010000037">
    <property type="protein sequence ID" value="MBE9213621.1"/>
    <property type="molecule type" value="Genomic_DNA"/>
</dbReference>
<protein>
    <submittedName>
        <fullName evidence="1">Uncharacterized protein</fullName>
    </submittedName>
</protein>
<dbReference type="Proteomes" id="UP000620559">
    <property type="component" value="Unassembled WGS sequence"/>
</dbReference>
<name>A0A8J7F0D9_9CYAN</name>
<keyword evidence="2" id="KW-1185">Reference proteome</keyword>
<proteinExistence type="predicted"/>
<comment type="caution">
    <text evidence="1">The sequence shown here is derived from an EMBL/GenBank/DDBJ whole genome shotgun (WGS) entry which is preliminary data.</text>
</comment>
<evidence type="ECO:0000313" key="2">
    <source>
        <dbReference type="Proteomes" id="UP000620559"/>
    </source>
</evidence>
<evidence type="ECO:0000313" key="1">
    <source>
        <dbReference type="EMBL" id="MBE9213621.1"/>
    </source>
</evidence>
<reference evidence="1" key="1">
    <citation type="submission" date="2020-10" db="EMBL/GenBank/DDBJ databases">
        <authorList>
            <person name="Castelo-Branco R."/>
            <person name="Eusebio N."/>
            <person name="Adriana R."/>
            <person name="Vieira A."/>
            <person name="Brugerolle De Fraissinette N."/>
            <person name="Rezende De Castro R."/>
            <person name="Schneider M.P."/>
            <person name="Vasconcelos V."/>
            <person name="Leao P.N."/>
        </authorList>
    </citation>
    <scope>NUCLEOTIDE SEQUENCE</scope>
    <source>
        <strain evidence="1">LEGE 06105</strain>
    </source>
</reference>
<accession>A0A8J7F0D9</accession>
<organism evidence="1 2">
    <name type="scientific">Plectonema cf. radiosum LEGE 06105</name>
    <dbReference type="NCBI Taxonomy" id="945769"/>
    <lineage>
        <taxon>Bacteria</taxon>
        <taxon>Bacillati</taxon>
        <taxon>Cyanobacteriota</taxon>
        <taxon>Cyanophyceae</taxon>
        <taxon>Oscillatoriophycideae</taxon>
        <taxon>Oscillatoriales</taxon>
        <taxon>Microcoleaceae</taxon>
        <taxon>Plectonema</taxon>
    </lineage>
</organism>
<gene>
    <name evidence="1" type="ORF">IQ247_13250</name>
</gene>
<sequence>MISSLRVEHFDASDRGAVYGIPCILQRLDQSWIGARTPIKNLYLTGADDGWSENSRYFKWRVWLLWQRLWESQLYQDALKQQQIFCLIKH</sequence>